<keyword evidence="2" id="KW-1185">Reference proteome</keyword>
<evidence type="ECO:0000313" key="1">
    <source>
        <dbReference type="EMBL" id="AII26802.1"/>
    </source>
</evidence>
<reference evidence="1 2" key="1">
    <citation type="submission" date="2014-05" db="EMBL/GenBank/DDBJ databases">
        <title>Complete genome sequence of Aeromonas bacteriophage pAh6-C.</title>
        <authorList>
            <person name="Jun J.W."/>
            <person name="Park S.C."/>
        </authorList>
    </citation>
    <scope>NUCLEOTIDE SEQUENCE [LARGE SCALE GENOMIC DNA]</scope>
</reference>
<dbReference type="GeneID" id="22112304"/>
<name>A0A076G5M3_9CAUD</name>
<dbReference type="RefSeq" id="YP_009103382.1">
    <property type="nucleotide sequence ID" value="NC_025459.1"/>
</dbReference>
<proteinExistence type="predicted"/>
<protein>
    <submittedName>
        <fullName evidence="1">Uncharacterized protein</fullName>
    </submittedName>
</protein>
<organism evidence="1 2">
    <name type="scientific">Aeromonas phage pAh6-C</name>
    <dbReference type="NCBI Taxonomy" id="1505227"/>
    <lineage>
        <taxon>Viruses</taxon>
        <taxon>Duplodnaviria</taxon>
        <taxon>Heunggongvirae</taxon>
        <taxon>Uroviricota</taxon>
        <taxon>Caudoviricetes</taxon>
        <taxon>Chaseviridae</taxon>
        <taxon>Nefertitivirinae</taxon>
        <taxon>Pahsextavirus</taxon>
        <taxon>Pahsextavirus pAh6C</taxon>
    </lineage>
</organism>
<dbReference type="EMBL" id="KJ858521">
    <property type="protein sequence ID" value="AII26802.1"/>
    <property type="molecule type" value="Genomic_DNA"/>
</dbReference>
<gene>
    <name evidence="1" type="ORF">AH6C_048</name>
</gene>
<sequence>MINSFILVLLINYTNTTITVPETYRDGELCEKSGKVAMEMNGKVKGFWCLQVPTPEKR</sequence>
<dbReference type="Proteomes" id="UP000028666">
    <property type="component" value="Segment"/>
</dbReference>
<dbReference type="KEGG" id="vg:22112304"/>
<accession>A0A076G5M3</accession>
<evidence type="ECO:0000313" key="2">
    <source>
        <dbReference type="Proteomes" id="UP000028666"/>
    </source>
</evidence>